<accession>A0AAN8I292</accession>
<comment type="caution">
    <text evidence="2">The sequence shown here is derived from an EMBL/GenBank/DDBJ whole genome shotgun (WGS) entry which is preliminary data.</text>
</comment>
<proteinExistence type="predicted"/>
<reference evidence="2 3" key="1">
    <citation type="submission" date="2022-12" db="EMBL/GenBank/DDBJ databases">
        <title>Genomic features and morphological characterization of a novel Knufia sp. strain isolated from spacecraft assembly facility.</title>
        <authorList>
            <person name="Teixeira M."/>
            <person name="Chander A.M."/>
            <person name="Stajich J.E."/>
            <person name="Venkateswaran K."/>
        </authorList>
    </citation>
    <scope>NUCLEOTIDE SEQUENCE [LARGE SCALE GENOMIC DNA]</scope>
    <source>
        <strain evidence="2 3">FJI-L2-BK-P2</strain>
    </source>
</reference>
<dbReference type="Proteomes" id="UP001316803">
    <property type="component" value="Unassembled WGS sequence"/>
</dbReference>
<keyword evidence="1" id="KW-0732">Signal</keyword>
<keyword evidence="3" id="KW-1185">Reference proteome</keyword>
<evidence type="ECO:0000313" key="2">
    <source>
        <dbReference type="EMBL" id="KAK5948199.1"/>
    </source>
</evidence>
<evidence type="ECO:0000256" key="1">
    <source>
        <dbReference type="SAM" id="SignalP"/>
    </source>
</evidence>
<dbReference type="AlphaFoldDB" id="A0AAN8I292"/>
<evidence type="ECO:0000313" key="3">
    <source>
        <dbReference type="Proteomes" id="UP001316803"/>
    </source>
</evidence>
<feature type="signal peptide" evidence="1">
    <location>
        <begin position="1"/>
        <end position="16"/>
    </location>
</feature>
<feature type="chain" id="PRO_5042866083" evidence="1">
    <location>
        <begin position="17"/>
        <end position="297"/>
    </location>
</feature>
<name>A0AAN8I292_9EURO</name>
<dbReference type="EMBL" id="JAKLMC020000051">
    <property type="protein sequence ID" value="KAK5948199.1"/>
    <property type="molecule type" value="Genomic_DNA"/>
</dbReference>
<protein>
    <submittedName>
        <fullName evidence="2">Uncharacterized protein</fullName>
    </submittedName>
</protein>
<organism evidence="2 3">
    <name type="scientific">Knufia fluminis</name>
    <dbReference type="NCBI Taxonomy" id="191047"/>
    <lineage>
        <taxon>Eukaryota</taxon>
        <taxon>Fungi</taxon>
        <taxon>Dikarya</taxon>
        <taxon>Ascomycota</taxon>
        <taxon>Pezizomycotina</taxon>
        <taxon>Eurotiomycetes</taxon>
        <taxon>Chaetothyriomycetidae</taxon>
        <taxon>Chaetothyriales</taxon>
        <taxon>Trichomeriaceae</taxon>
        <taxon>Knufia</taxon>
    </lineage>
</organism>
<sequence>MYSLIVLGALAGSALAQSAISFSNTTFTTPVVVDAVWPISFTAGNNEPVAIAFGNETYAFQIVDGLTAPGTYNWDVKVPVNVVDGLYQLALMQGDSDPVFSPTFQLTGTTGAPTTDAPTTDIPFPTATATETTTATTTSTVTAIYLPGPNGELTQLANGTTPMVTYIFYDDACACHQTSSCAYTELPASMSSTTVTYSEAACGCTTTVEAPCAETVIPVAPVAAPAAATDAAPATPAAPAAATNTPMMPSSAPAAAVAPASASMTTGAMPAYTGGAGKLAGSGFGLAAFAAGLAQLA</sequence>
<gene>
    <name evidence="2" type="ORF">OHC33_010747</name>
</gene>